<keyword evidence="1" id="KW-0472">Membrane</keyword>
<protein>
    <submittedName>
        <fullName evidence="2">Uncharacterized protein</fullName>
    </submittedName>
</protein>
<sequence length="119" mass="12954">MYSMKGLRVMIDTWQVVAVAFGGLVGGCLVVYADVKELEKIPVEQRPVNAKRFLDLTRDGFFLCKFVVYVCISIIVPPLALLSNMSVTPFTAIWLGASVPSLIKTGFSSVNTNPKNIGA</sequence>
<accession>A0A401ZDL3</accession>
<proteinExistence type="predicted"/>
<reference evidence="3" key="1">
    <citation type="submission" date="2018-12" db="EMBL/GenBank/DDBJ databases">
        <title>Tengunoibacter tsumagoiensis gen. nov., sp. nov., Dictyobacter kobayashii sp. nov., D. alpinus sp. nov., and D. joshuensis sp. nov. and description of Dictyobacteraceae fam. nov. within the order Ktedonobacterales isolated from Tengu-no-mugimeshi.</title>
        <authorList>
            <person name="Wang C.M."/>
            <person name="Zheng Y."/>
            <person name="Sakai Y."/>
            <person name="Toyoda A."/>
            <person name="Minakuchi Y."/>
            <person name="Abe K."/>
            <person name="Yokota A."/>
            <person name="Yabe S."/>
        </authorList>
    </citation>
    <scope>NUCLEOTIDE SEQUENCE [LARGE SCALE GENOMIC DNA]</scope>
    <source>
        <strain evidence="3">S-27</strain>
    </source>
</reference>
<feature type="transmembrane region" description="Helical" evidence="1">
    <location>
        <begin position="60"/>
        <end position="82"/>
    </location>
</feature>
<feature type="transmembrane region" description="Helical" evidence="1">
    <location>
        <begin position="12"/>
        <end position="33"/>
    </location>
</feature>
<evidence type="ECO:0000256" key="1">
    <source>
        <dbReference type="SAM" id="Phobius"/>
    </source>
</evidence>
<comment type="caution">
    <text evidence="2">The sequence shown here is derived from an EMBL/GenBank/DDBJ whole genome shotgun (WGS) entry which is preliminary data.</text>
</comment>
<dbReference type="AlphaFoldDB" id="A0A401ZDL3"/>
<organism evidence="2 3">
    <name type="scientific">Dictyobacter aurantiacus</name>
    <dbReference type="NCBI Taxonomy" id="1936993"/>
    <lineage>
        <taxon>Bacteria</taxon>
        <taxon>Bacillati</taxon>
        <taxon>Chloroflexota</taxon>
        <taxon>Ktedonobacteria</taxon>
        <taxon>Ktedonobacterales</taxon>
        <taxon>Dictyobacteraceae</taxon>
        <taxon>Dictyobacter</taxon>
    </lineage>
</organism>
<dbReference type="EMBL" id="BIFQ01000001">
    <property type="protein sequence ID" value="GCE04788.1"/>
    <property type="molecule type" value="Genomic_DNA"/>
</dbReference>
<name>A0A401ZDL3_9CHLR</name>
<keyword evidence="3" id="KW-1185">Reference proteome</keyword>
<keyword evidence="1" id="KW-1133">Transmembrane helix</keyword>
<keyword evidence="1" id="KW-0812">Transmembrane</keyword>
<dbReference type="Proteomes" id="UP000287224">
    <property type="component" value="Unassembled WGS sequence"/>
</dbReference>
<gene>
    <name evidence="2" type="ORF">KDAU_21170</name>
</gene>
<dbReference type="PROSITE" id="PS51257">
    <property type="entry name" value="PROKAR_LIPOPROTEIN"/>
    <property type="match status" value="1"/>
</dbReference>
<evidence type="ECO:0000313" key="3">
    <source>
        <dbReference type="Proteomes" id="UP000287224"/>
    </source>
</evidence>
<evidence type="ECO:0000313" key="2">
    <source>
        <dbReference type="EMBL" id="GCE04788.1"/>
    </source>
</evidence>